<evidence type="ECO:0000313" key="2">
    <source>
        <dbReference type="EMBL" id="QLH82274.1"/>
    </source>
</evidence>
<keyword evidence="1" id="KW-1133">Transmembrane helix</keyword>
<dbReference type="Proteomes" id="UP000509346">
    <property type="component" value="Chromosome"/>
</dbReference>
<dbReference type="GeneID" id="56083306"/>
<keyword evidence="1" id="KW-0812">Transmembrane</keyword>
<accession>A0A7D5TUE9</accession>
<protein>
    <submittedName>
        <fullName evidence="2">Uncharacterized protein</fullName>
    </submittedName>
</protein>
<evidence type="ECO:0000256" key="1">
    <source>
        <dbReference type="SAM" id="Phobius"/>
    </source>
</evidence>
<feature type="transmembrane region" description="Helical" evidence="1">
    <location>
        <begin position="67"/>
        <end position="84"/>
    </location>
</feature>
<dbReference type="EMBL" id="CP058909">
    <property type="protein sequence ID" value="QLH82274.1"/>
    <property type="molecule type" value="Genomic_DNA"/>
</dbReference>
<dbReference type="KEGG" id="hpel:HZS54_11915"/>
<reference evidence="2 3" key="1">
    <citation type="submission" date="2020-07" db="EMBL/GenBank/DDBJ databases">
        <title>Halosimplex litoreum sp. nov. and Halosimplex rubrum sp. nov., isolated from different salt environments.</title>
        <authorList>
            <person name="Cui H."/>
        </authorList>
    </citation>
    <scope>NUCLEOTIDE SEQUENCE [LARGE SCALE GENOMIC DNA]</scope>
    <source>
        <strain evidence="2 3">R2</strain>
    </source>
</reference>
<proteinExistence type="predicted"/>
<gene>
    <name evidence="2" type="ORF">HZS54_11915</name>
</gene>
<dbReference type="AlphaFoldDB" id="A0A7D5TUE9"/>
<organism evidence="2 3">
    <name type="scientific">Halosimplex pelagicum</name>
    <dbReference type="NCBI Taxonomy" id="869886"/>
    <lineage>
        <taxon>Archaea</taxon>
        <taxon>Methanobacteriati</taxon>
        <taxon>Methanobacteriota</taxon>
        <taxon>Stenosarchaea group</taxon>
        <taxon>Halobacteria</taxon>
        <taxon>Halobacteriales</taxon>
        <taxon>Haloarculaceae</taxon>
        <taxon>Halosimplex</taxon>
    </lineage>
</organism>
<name>A0A7D5TUE9_9EURY</name>
<evidence type="ECO:0000313" key="3">
    <source>
        <dbReference type="Proteomes" id="UP000509346"/>
    </source>
</evidence>
<keyword evidence="3" id="KW-1185">Reference proteome</keyword>
<sequence length="107" mass="11907">MSSPLAGVARCFGAASNTLVHRGIVREASDYARSKIIRRVIGGFLLFVLTIVVFGFAWYVGSRGMEGASAVGIFTLMALLALITDENKWYFLSWLFDDAEYVYNIDR</sequence>
<dbReference type="RefSeq" id="WP_179922742.1">
    <property type="nucleotide sequence ID" value="NZ_CP058909.1"/>
</dbReference>
<keyword evidence="1" id="KW-0472">Membrane</keyword>
<feature type="transmembrane region" description="Helical" evidence="1">
    <location>
        <begin position="40"/>
        <end position="61"/>
    </location>
</feature>